<keyword evidence="1" id="KW-0067">ATP-binding</keyword>
<dbReference type="SUPFAM" id="SSF56059">
    <property type="entry name" value="Glutathione synthetase ATP-binding domain-like"/>
    <property type="match status" value="1"/>
</dbReference>
<dbReference type="STRING" id="1121439.dsat_0044"/>
<dbReference type="OrthoDB" id="7821534at2"/>
<evidence type="ECO:0000259" key="2">
    <source>
        <dbReference type="PROSITE" id="PS50975"/>
    </source>
</evidence>
<dbReference type="Pfam" id="PF08443">
    <property type="entry name" value="RimK"/>
    <property type="match status" value="1"/>
</dbReference>
<dbReference type="PATRIC" id="fig|1121439.3.peg.1257"/>
<dbReference type="GO" id="GO:0046872">
    <property type="term" value="F:metal ion binding"/>
    <property type="evidence" value="ECO:0007669"/>
    <property type="project" value="InterPro"/>
</dbReference>
<dbReference type="AlphaFoldDB" id="S7TCL2"/>
<accession>S7TCL2</accession>
<dbReference type="PANTHER" id="PTHR21621">
    <property type="entry name" value="RIBOSOMAL PROTEIN S6 MODIFICATION PROTEIN"/>
    <property type="match status" value="1"/>
</dbReference>
<dbReference type="GO" id="GO:0005737">
    <property type="term" value="C:cytoplasm"/>
    <property type="evidence" value="ECO:0007669"/>
    <property type="project" value="TreeGrafter"/>
</dbReference>
<dbReference type="PANTHER" id="PTHR21621:SF0">
    <property type="entry name" value="BETA-CITRYLGLUTAMATE SYNTHASE B-RELATED"/>
    <property type="match status" value="1"/>
</dbReference>
<dbReference type="GO" id="GO:0016879">
    <property type="term" value="F:ligase activity, forming carbon-nitrogen bonds"/>
    <property type="evidence" value="ECO:0007669"/>
    <property type="project" value="TreeGrafter"/>
</dbReference>
<organism evidence="3 4">
    <name type="scientific">Alkalidesulfovibrio alkalitolerans DSM 16529</name>
    <dbReference type="NCBI Taxonomy" id="1121439"/>
    <lineage>
        <taxon>Bacteria</taxon>
        <taxon>Pseudomonadati</taxon>
        <taxon>Thermodesulfobacteriota</taxon>
        <taxon>Desulfovibrionia</taxon>
        <taxon>Desulfovibrionales</taxon>
        <taxon>Desulfovibrionaceae</taxon>
        <taxon>Alkalidesulfovibrio</taxon>
    </lineage>
</organism>
<dbReference type="GO" id="GO:0005524">
    <property type="term" value="F:ATP binding"/>
    <property type="evidence" value="ECO:0007669"/>
    <property type="project" value="UniProtKB-UniRule"/>
</dbReference>
<proteinExistence type="predicted"/>
<dbReference type="Proteomes" id="UP000014975">
    <property type="component" value="Unassembled WGS sequence"/>
</dbReference>
<reference evidence="3 4" key="1">
    <citation type="journal article" date="2013" name="Genome Announc.">
        <title>Draft genome sequences for three mercury-methylating, sulfate-reducing bacteria.</title>
        <authorList>
            <person name="Brown S.D."/>
            <person name="Hurt R.A.Jr."/>
            <person name="Gilmour C.C."/>
            <person name="Elias D.A."/>
        </authorList>
    </citation>
    <scope>NUCLEOTIDE SEQUENCE [LARGE SCALE GENOMIC DNA]</scope>
    <source>
        <strain evidence="3 4">DSM 16529</strain>
    </source>
</reference>
<evidence type="ECO:0000313" key="4">
    <source>
        <dbReference type="Proteomes" id="UP000014975"/>
    </source>
</evidence>
<dbReference type="Gene3D" id="3.30.470.20">
    <property type="entry name" value="ATP-grasp fold, B domain"/>
    <property type="match status" value="1"/>
</dbReference>
<dbReference type="InterPro" id="IPR011761">
    <property type="entry name" value="ATP-grasp"/>
</dbReference>
<protein>
    <submittedName>
        <fullName evidence="3">RimK domain protein ATP-grasp</fullName>
    </submittedName>
</protein>
<name>S7TCL2_9BACT</name>
<dbReference type="NCBIfam" id="TIGR04356">
    <property type="entry name" value="grasp_GAK"/>
    <property type="match status" value="1"/>
</dbReference>
<evidence type="ECO:0000256" key="1">
    <source>
        <dbReference type="PROSITE-ProRule" id="PRU00409"/>
    </source>
</evidence>
<evidence type="ECO:0000313" key="3">
    <source>
        <dbReference type="EMBL" id="EPR34396.1"/>
    </source>
</evidence>
<sequence length="291" mass="31622">MKRIGVVGIPGGWSTERMVAAVEQRTGFRLLVDMSKVRLDLSSGKVFYGEHDLSALDALVVKKIAPSYTPSALDRMEILRFLEERGLPVFSRARSIIRLIDRLSCTVGLRSGGIPMPPTTVTEDVEEAMAAVEDYGRAVFKPLFSSKARGMTVIEPGPEMQEQIEDFKAEGNPVMYIQKMVEHPGLDLGVTFIGGEYVTTYARKGSGASWNTTTQSGGKYVAVTPSQEVIDLAHKAQALFDMSFTCVDVVQTPDGPQIYEVSAFGGFRGLLDACGLDAAAMYADHVLGRLS</sequence>
<comment type="caution">
    <text evidence="3">The sequence shown here is derived from an EMBL/GenBank/DDBJ whole genome shotgun (WGS) entry which is preliminary data.</text>
</comment>
<dbReference type="InterPro" id="IPR027592">
    <property type="entry name" value="ATP-grasp_GAK"/>
</dbReference>
<dbReference type="Gene3D" id="3.40.50.20">
    <property type="match status" value="1"/>
</dbReference>
<keyword evidence="1" id="KW-0547">Nucleotide-binding</keyword>
<dbReference type="RefSeq" id="WP_020885450.1">
    <property type="nucleotide sequence ID" value="NZ_ATHI01000011.1"/>
</dbReference>
<gene>
    <name evidence="3" type="ORF">dsat_0044</name>
</gene>
<keyword evidence="4" id="KW-1185">Reference proteome</keyword>
<dbReference type="PROSITE" id="PS50975">
    <property type="entry name" value="ATP_GRASP"/>
    <property type="match status" value="1"/>
</dbReference>
<dbReference type="EMBL" id="ATHI01000011">
    <property type="protein sequence ID" value="EPR34396.1"/>
    <property type="molecule type" value="Genomic_DNA"/>
</dbReference>
<dbReference type="InterPro" id="IPR013651">
    <property type="entry name" value="ATP-grasp_RimK-type"/>
</dbReference>
<feature type="domain" description="ATP-grasp" evidence="2">
    <location>
        <begin position="106"/>
        <end position="287"/>
    </location>
</feature>
<dbReference type="eggNOG" id="COG0189">
    <property type="taxonomic scope" value="Bacteria"/>
</dbReference>